<evidence type="ECO:0000256" key="5">
    <source>
        <dbReference type="ARBA" id="ARBA00023136"/>
    </source>
</evidence>
<dbReference type="Pfam" id="PF13515">
    <property type="entry name" value="FUSC_2"/>
    <property type="match status" value="1"/>
</dbReference>
<dbReference type="AlphaFoldDB" id="A0A486XHN2"/>
<protein>
    <submittedName>
        <fullName evidence="10">Inner membrane protein yccS</fullName>
    </submittedName>
</protein>
<keyword evidence="2" id="KW-1003">Cell membrane</keyword>
<organism evidence="10">
    <name type="scientific">uncultured Avibacterium sp</name>
    <dbReference type="NCBI Taxonomy" id="1936169"/>
    <lineage>
        <taxon>Bacteria</taxon>
        <taxon>Pseudomonadati</taxon>
        <taxon>Pseudomonadota</taxon>
        <taxon>Gammaproteobacteria</taxon>
        <taxon>Pasteurellales</taxon>
        <taxon>Pasteurellaceae</taxon>
        <taxon>Avibacterium</taxon>
        <taxon>environmental samples</taxon>
    </lineage>
</organism>
<feature type="transmembrane region" description="Helical" evidence="7">
    <location>
        <begin position="388"/>
        <end position="405"/>
    </location>
</feature>
<keyword evidence="4 7" id="KW-1133">Transmembrane helix</keyword>
<accession>A0A486XHN2</accession>
<evidence type="ECO:0000259" key="8">
    <source>
        <dbReference type="Pfam" id="PF12805"/>
    </source>
</evidence>
<comment type="subcellular location">
    <subcellularLocation>
        <location evidence="1">Cell membrane</location>
        <topology evidence="1">Multi-pass membrane protein</topology>
    </subcellularLocation>
</comment>
<name>A0A486XHN2_9PAST</name>
<dbReference type="InterPro" id="IPR010019">
    <property type="entry name" value="Integral_membrane_YccS"/>
</dbReference>
<proteinExistence type="inferred from homology"/>
<keyword evidence="5 7" id="KW-0472">Membrane</keyword>
<dbReference type="InterPro" id="IPR032692">
    <property type="entry name" value="YccS_N"/>
</dbReference>
<feature type="domain" description="Integral membrane bound transporter" evidence="9">
    <location>
        <begin position="398"/>
        <end position="520"/>
    </location>
</feature>
<dbReference type="NCBIfam" id="TIGR01667">
    <property type="entry name" value="YCCS_YHFK"/>
    <property type="match status" value="1"/>
</dbReference>
<dbReference type="InterPro" id="IPR010020">
    <property type="entry name" value="Integral_membrane_YCCS_YHJK"/>
</dbReference>
<dbReference type="EMBL" id="CAAHDN010000018">
    <property type="protein sequence ID" value="VGM96768.1"/>
    <property type="molecule type" value="Genomic_DNA"/>
</dbReference>
<evidence type="ECO:0000256" key="3">
    <source>
        <dbReference type="ARBA" id="ARBA00022692"/>
    </source>
</evidence>
<evidence type="ECO:0000313" key="10">
    <source>
        <dbReference type="EMBL" id="VGM96768.1"/>
    </source>
</evidence>
<sequence length="717" mass="82224">MNNWLNAKVIATIPVFIAVNIVAFSVWLLDISQQSMPLVLGIIAGGLADLDNRLTGRLKNIFYTLLAFSVSTLSVQLTLGNGIAFTLLMTVITFIFTMIGAVGQRYNTISFGTLVVALYTTLTYQPETLWYLNSLLILLGTLLYSITAIVVYLFFPNRPVQDAVAKSFVALAEYLEAKSLFFDPDDIAQLESKQITLAMKNSQLINAFNTCRTALFYRIRGQYRHTRTTQMINYYFAAQDIHERANSSYFDYQVLTQQLKNTDLIFRIQRLLELQAQACRDFAQSLQQNTHYSYNARLERAITGVNQSFEHYAQTHQDDTQNTAIKTLINNLQGVDWQLRHLGQTPESSATHHRWVKIHDDSDVKGFKNIWLTIRSHLSFDSQLFRHAVRLSIVVFVCCTIVEFLQLSRGYWILLTAVFVCQPNYAATKLRLKQRIVGTILGVIIGSLLPYAQPTLELQMGLVVATSTLFFFFRSNNYSFSTFFITLQVLISFNIIGIDIHSALYSRLIDTLAGSFIAWVAVSYLWPDWKYLQLNKVIHQAIQSDGKYLLYIISQLQFGKCDSLQYRIARRKAHEYATALSATMSNMNSDPEKYKDHLQEGFEMLKLNYSLLSYISALGAYRKHIKQIQQNIDFMAEYYPIAKKLIYALEHIESLSQPVFDKLQENIHQSLQQLNEQQGERLSQSEVGIPIQQLNMISQILPHIYVIFHNRKIAQEN</sequence>
<evidence type="ECO:0000256" key="1">
    <source>
        <dbReference type="ARBA" id="ARBA00004651"/>
    </source>
</evidence>
<evidence type="ECO:0000256" key="7">
    <source>
        <dbReference type="SAM" id="Phobius"/>
    </source>
</evidence>
<evidence type="ECO:0000259" key="9">
    <source>
        <dbReference type="Pfam" id="PF13515"/>
    </source>
</evidence>
<evidence type="ECO:0000256" key="2">
    <source>
        <dbReference type="ARBA" id="ARBA00022475"/>
    </source>
</evidence>
<evidence type="ECO:0000256" key="4">
    <source>
        <dbReference type="ARBA" id="ARBA00022989"/>
    </source>
</evidence>
<feature type="transmembrane region" description="Helical" evidence="7">
    <location>
        <begin position="61"/>
        <end position="77"/>
    </location>
</feature>
<feature type="transmembrane region" description="Helical" evidence="7">
    <location>
        <begin position="504"/>
        <end position="526"/>
    </location>
</feature>
<feature type="transmembrane region" description="Helical" evidence="7">
    <location>
        <begin position="435"/>
        <end position="452"/>
    </location>
</feature>
<feature type="domain" description="Integral membrane protein YccS N-terminal" evidence="8">
    <location>
        <begin position="60"/>
        <end position="339"/>
    </location>
</feature>
<dbReference type="PANTHER" id="PTHR30509">
    <property type="entry name" value="P-HYDROXYBENZOIC ACID EFFLUX PUMP SUBUNIT-RELATED"/>
    <property type="match status" value="1"/>
</dbReference>
<reference evidence="10" key="1">
    <citation type="submission" date="2019-03" db="EMBL/GenBank/DDBJ databases">
        <authorList>
            <consortium name="Pathogen Informatics"/>
        </authorList>
    </citation>
    <scope>NUCLEOTIDE SEQUENCE</scope>
    <source>
        <strain evidence="10">Unknown</strain>
    </source>
</reference>
<comment type="similarity">
    <text evidence="6">Belongs to the YccS/YhfK family.</text>
</comment>
<dbReference type="InterPro" id="IPR049453">
    <property type="entry name" value="Memb_transporter_dom"/>
</dbReference>
<feature type="transmembrane region" description="Helical" evidence="7">
    <location>
        <begin position="131"/>
        <end position="155"/>
    </location>
</feature>
<gene>
    <name evidence="10" type="primary">yccS</name>
    <name evidence="10" type="ORF">NCTC4101_02203</name>
</gene>
<dbReference type="GO" id="GO:0005886">
    <property type="term" value="C:plasma membrane"/>
    <property type="evidence" value="ECO:0007669"/>
    <property type="project" value="UniProtKB-SubCell"/>
</dbReference>
<dbReference type="NCBIfam" id="TIGR01666">
    <property type="entry name" value="YCCS"/>
    <property type="match status" value="1"/>
</dbReference>
<dbReference type="Pfam" id="PF12805">
    <property type="entry name" value="FUSC-like"/>
    <property type="match status" value="1"/>
</dbReference>
<evidence type="ECO:0000256" key="6">
    <source>
        <dbReference type="ARBA" id="ARBA00043993"/>
    </source>
</evidence>
<feature type="transmembrane region" description="Helical" evidence="7">
    <location>
        <begin position="480"/>
        <end position="498"/>
    </location>
</feature>
<feature type="transmembrane region" description="Helical" evidence="7">
    <location>
        <begin position="9"/>
        <end position="29"/>
    </location>
</feature>
<keyword evidence="3 7" id="KW-0812">Transmembrane</keyword>
<feature type="transmembrane region" description="Helical" evidence="7">
    <location>
        <begin position="83"/>
        <end position="102"/>
    </location>
</feature>
<dbReference type="PANTHER" id="PTHR30509:SF8">
    <property type="entry name" value="INNER MEMBRANE PROTEIN YCCS"/>
    <property type="match status" value="1"/>
</dbReference>